<accession>A0A2Z2P0M6</accession>
<dbReference type="InterPro" id="IPR050768">
    <property type="entry name" value="UPF0353/GerABKA_families"/>
</dbReference>
<dbReference type="PROSITE" id="PS50234">
    <property type="entry name" value="VWFA"/>
    <property type="match status" value="1"/>
</dbReference>
<evidence type="ECO:0000313" key="4">
    <source>
        <dbReference type="Proteomes" id="UP000250079"/>
    </source>
</evidence>
<dbReference type="InterPro" id="IPR002035">
    <property type="entry name" value="VWF_A"/>
</dbReference>
<dbReference type="PANTHER" id="PTHR22550">
    <property type="entry name" value="SPORE GERMINATION PROTEIN"/>
    <property type="match status" value="1"/>
</dbReference>
<dbReference type="PRINTS" id="PR00453">
    <property type="entry name" value="VWFADOMAIN"/>
</dbReference>
<evidence type="ECO:0000259" key="2">
    <source>
        <dbReference type="PROSITE" id="PS50234"/>
    </source>
</evidence>
<feature type="domain" description="VWFA" evidence="2">
    <location>
        <begin position="91"/>
        <end position="285"/>
    </location>
</feature>
<keyword evidence="1" id="KW-1133">Transmembrane helix</keyword>
<dbReference type="Proteomes" id="UP000250079">
    <property type="component" value="Chromosome"/>
</dbReference>
<dbReference type="Pfam" id="PF00092">
    <property type="entry name" value="VWA"/>
    <property type="match status" value="1"/>
</dbReference>
<dbReference type="RefSeq" id="WP_236994675.1">
    <property type="nucleotide sequence ID" value="NZ_CP018632.1"/>
</dbReference>
<dbReference type="PANTHER" id="PTHR22550:SF18">
    <property type="entry name" value="VWFA DOMAIN-CONTAINING PROTEIN"/>
    <property type="match status" value="1"/>
</dbReference>
<dbReference type="AlphaFoldDB" id="A0A2Z2P0M6"/>
<sequence length="351" mass="38214">MEFLFPIVFILLPLPWLVRRFAPAAPLSTNGALRVPFFRQLTHDGKPDNRRKPSRSWRLIGASLIWLLLLCAAARPVFVGDEISLPVESRDLMFAVDLSGSMAREDFTLDGQASDRLTVVKAAADDFITRRTGDRIGLVLFSDRAYLQAPLTLDRQVVRSLLDEAQVGLTGTQTAIGDAIAIAIKRLKDRPVQNRVLILMTDGASNAGVLSPMKAATLAKELGVRIYTIGVGAEQMVVQSSMGQRIVNPSEDLDEETLAAIASQTGGRYFRANDTSGLASVYKQLDKLEPVSADPVFVRPSVSLFFWPLAAAVLLTALMIISMLLPGMVAAFNKRGSTTSNTRRRSTGQAT</sequence>
<reference evidence="3 4" key="1">
    <citation type="submission" date="2016-12" db="EMBL/GenBank/DDBJ databases">
        <authorList>
            <person name="Song W.-J."/>
            <person name="Kurnit D.M."/>
        </authorList>
    </citation>
    <scope>NUCLEOTIDE SEQUENCE [LARGE SCALE GENOMIC DNA]</scope>
    <source>
        <strain evidence="3 4">IMCC3135</strain>
    </source>
</reference>
<keyword evidence="1" id="KW-0812">Transmembrane</keyword>
<keyword evidence="4" id="KW-1185">Reference proteome</keyword>
<gene>
    <name evidence="3" type="ORF">IMCC3135_28130</name>
</gene>
<dbReference type="Gene3D" id="3.40.50.410">
    <property type="entry name" value="von Willebrand factor, type A domain"/>
    <property type="match status" value="1"/>
</dbReference>
<dbReference type="SUPFAM" id="SSF53300">
    <property type="entry name" value="vWA-like"/>
    <property type="match status" value="1"/>
</dbReference>
<evidence type="ECO:0000313" key="3">
    <source>
        <dbReference type="EMBL" id="ASJ75678.1"/>
    </source>
</evidence>
<evidence type="ECO:0000256" key="1">
    <source>
        <dbReference type="SAM" id="Phobius"/>
    </source>
</evidence>
<dbReference type="SMART" id="SM00327">
    <property type="entry name" value="VWA"/>
    <property type="match status" value="1"/>
</dbReference>
<keyword evidence="1" id="KW-0472">Membrane</keyword>
<organism evidence="3 4">
    <name type="scientific">Granulosicoccus antarcticus IMCC3135</name>
    <dbReference type="NCBI Taxonomy" id="1192854"/>
    <lineage>
        <taxon>Bacteria</taxon>
        <taxon>Pseudomonadati</taxon>
        <taxon>Pseudomonadota</taxon>
        <taxon>Gammaproteobacteria</taxon>
        <taxon>Chromatiales</taxon>
        <taxon>Granulosicoccaceae</taxon>
        <taxon>Granulosicoccus</taxon>
    </lineage>
</organism>
<feature type="transmembrane region" description="Helical" evidence="1">
    <location>
        <begin position="304"/>
        <end position="325"/>
    </location>
</feature>
<dbReference type="KEGG" id="gai:IMCC3135_28130"/>
<name>A0A2Z2P0M6_9GAMM</name>
<dbReference type="EMBL" id="CP018632">
    <property type="protein sequence ID" value="ASJ75678.1"/>
    <property type="molecule type" value="Genomic_DNA"/>
</dbReference>
<dbReference type="InterPro" id="IPR036465">
    <property type="entry name" value="vWFA_dom_sf"/>
</dbReference>
<proteinExistence type="predicted"/>
<protein>
    <recommendedName>
        <fullName evidence="2">VWFA domain-containing protein</fullName>
    </recommendedName>
</protein>